<dbReference type="GO" id="GO:0006355">
    <property type="term" value="P:regulation of DNA-templated transcription"/>
    <property type="evidence" value="ECO:0007669"/>
    <property type="project" value="InterPro"/>
</dbReference>
<dbReference type="SUPFAM" id="SSF48452">
    <property type="entry name" value="TPR-like"/>
    <property type="match status" value="2"/>
</dbReference>
<evidence type="ECO:0000256" key="1">
    <source>
        <dbReference type="PROSITE-ProRule" id="PRU00339"/>
    </source>
</evidence>
<sequence>MTSMSPLAITASAAPAEPTPRPILAIGCLGGLTLGFAGGPLPLAGRKARAMLAFLALEAGTAAVPRDRLSGLFWPDVAERQARNSLRQTLFELREALEKRGCDALAAGRDEVGLAPGAFALDLDRALHAIGAGELPDLLRSQPGCIDQMLAGYEDLSPLFAEWLQARRRTALAQVLHALEAAYGDAAHPRAVRRQMAEAALRLDPTHEAACRVAMRLAAEDGELGVALRHYGALYEHLGSELDMEPSAATQALAVEIKQGLVEGQAETAWRAPAAARAAAAGSAWSDDVPRVAVLPFRAIGADPVPRWFAEGMVEEVICSLAAMREPVVIAGRRPEDAEAGIDAPAAGAALGARYVVSGTVRRAGEALRLNVQLTAVEGGTVVWARAFDATDAGLFAAQDAIAASVANTLAPRVQEIELGEAARRPPGAIGAYHLVLQARHMMAALEERSFEQAGALLRRAIAMDGRYAMAHATQAAWLSLWVGQRWSKDVAGDTAAMDTAVARAIAADPQNARALSLLGHNRTTRHRRYDEALRLLSRALDLAPNDATAWLQSSPTYAYLGDGAEAVRRAERALSLAPDDPFLFRTFHFLAIAHYVAGDFATAVEHGRRSLALNPRYLSNLRVTAASLAAQGEVEAARMLARDALAQQPGYRVRASLAQHPFSDLGRRETYERQLLLAGFPP</sequence>
<dbReference type="PANTHER" id="PTHR35807">
    <property type="entry name" value="TRANSCRIPTIONAL REGULATOR REDD-RELATED"/>
    <property type="match status" value="1"/>
</dbReference>
<dbReference type="AlphaFoldDB" id="A0A6M1LJN1"/>
<organism evidence="3 4">
    <name type="scientific">Falsiroseomonas algicola</name>
    <dbReference type="NCBI Taxonomy" id="2716930"/>
    <lineage>
        <taxon>Bacteria</taxon>
        <taxon>Pseudomonadati</taxon>
        <taxon>Pseudomonadota</taxon>
        <taxon>Alphaproteobacteria</taxon>
        <taxon>Acetobacterales</taxon>
        <taxon>Roseomonadaceae</taxon>
        <taxon>Falsiroseomonas</taxon>
    </lineage>
</organism>
<protein>
    <recommendedName>
        <fullName evidence="2">Bacterial transcriptional activator domain-containing protein</fullName>
    </recommendedName>
</protein>
<dbReference type="RefSeq" id="WP_164694273.1">
    <property type="nucleotide sequence ID" value="NZ_JAAIKB010000003.1"/>
</dbReference>
<dbReference type="InterPro" id="IPR051677">
    <property type="entry name" value="AfsR-DnrI-RedD_regulator"/>
</dbReference>
<evidence type="ECO:0000313" key="3">
    <source>
        <dbReference type="EMBL" id="NGM20377.1"/>
    </source>
</evidence>
<dbReference type="InterPro" id="IPR005158">
    <property type="entry name" value="BTAD"/>
</dbReference>
<evidence type="ECO:0000259" key="2">
    <source>
        <dbReference type="SMART" id="SM01043"/>
    </source>
</evidence>
<dbReference type="InterPro" id="IPR016032">
    <property type="entry name" value="Sig_transdc_resp-reg_C-effctor"/>
</dbReference>
<dbReference type="GO" id="GO:0003677">
    <property type="term" value="F:DNA binding"/>
    <property type="evidence" value="ECO:0007669"/>
    <property type="project" value="InterPro"/>
</dbReference>
<dbReference type="InterPro" id="IPR019734">
    <property type="entry name" value="TPR_rpt"/>
</dbReference>
<dbReference type="SMART" id="SM01043">
    <property type="entry name" value="BTAD"/>
    <property type="match status" value="1"/>
</dbReference>
<dbReference type="SMART" id="SM00028">
    <property type="entry name" value="TPR"/>
    <property type="match status" value="3"/>
</dbReference>
<feature type="domain" description="Bacterial transcriptional activator" evidence="2">
    <location>
        <begin position="121"/>
        <end position="258"/>
    </location>
</feature>
<dbReference type="PROSITE" id="PS50005">
    <property type="entry name" value="TPR"/>
    <property type="match status" value="1"/>
</dbReference>
<accession>A0A6M1LJN1</accession>
<proteinExistence type="predicted"/>
<comment type="caution">
    <text evidence="3">The sequence shown here is derived from an EMBL/GenBank/DDBJ whole genome shotgun (WGS) entry which is preliminary data.</text>
</comment>
<dbReference type="EMBL" id="JAAIKB010000003">
    <property type="protein sequence ID" value="NGM20377.1"/>
    <property type="molecule type" value="Genomic_DNA"/>
</dbReference>
<dbReference type="Gene3D" id="1.25.40.10">
    <property type="entry name" value="Tetratricopeptide repeat domain"/>
    <property type="match status" value="3"/>
</dbReference>
<dbReference type="Proteomes" id="UP000475385">
    <property type="component" value="Unassembled WGS sequence"/>
</dbReference>
<gene>
    <name evidence="3" type="ORF">G3576_10155</name>
</gene>
<dbReference type="SUPFAM" id="SSF46894">
    <property type="entry name" value="C-terminal effector domain of the bipartite response regulators"/>
    <property type="match status" value="1"/>
</dbReference>
<keyword evidence="4" id="KW-1185">Reference proteome</keyword>
<dbReference type="Pfam" id="PF03704">
    <property type="entry name" value="BTAD"/>
    <property type="match status" value="1"/>
</dbReference>
<dbReference type="Gene3D" id="1.10.10.10">
    <property type="entry name" value="Winged helix-like DNA-binding domain superfamily/Winged helix DNA-binding domain"/>
    <property type="match status" value="1"/>
</dbReference>
<dbReference type="InterPro" id="IPR011990">
    <property type="entry name" value="TPR-like_helical_dom_sf"/>
</dbReference>
<name>A0A6M1LJN1_9PROT</name>
<dbReference type="InterPro" id="IPR036388">
    <property type="entry name" value="WH-like_DNA-bd_sf"/>
</dbReference>
<reference evidence="3 4" key="1">
    <citation type="submission" date="2020-03" db="EMBL/GenBank/DDBJ databases">
        <title>Roseomonas stagni sp. nov., isolated from pond water in Japan.</title>
        <authorList>
            <person name="Furuhata K."/>
            <person name="Miyamoto H."/>
            <person name="Goto K."/>
        </authorList>
    </citation>
    <scope>NUCLEOTIDE SEQUENCE [LARGE SCALE GENOMIC DNA]</scope>
    <source>
        <strain evidence="3 4">PeD5</strain>
    </source>
</reference>
<evidence type="ECO:0000313" key="4">
    <source>
        <dbReference type="Proteomes" id="UP000475385"/>
    </source>
</evidence>
<keyword evidence="1" id="KW-0802">TPR repeat</keyword>
<feature type="repeat" description="TPR" evidence="1">
    <location>
        <begin position="548"/>
        <end position="581"/>
    </location>
</feature>